<reference evidence="8 9" key="1">
    <citation type="submission" date="2018-08" db="EMBL/GenBank/DDBJ databases">
        <title>Genomic investigation of the strawberry pathogen Phytophthora fragariae indicates pathogenicity is determined by transcriptional variation in three key races.</title>
        <authorList>
            <person name="Adams T.M."/>
            <person name="Armitage A.D."/>
            <person name="Sobczyk M.K."/>
            <person name="Bates H.J."/>
            <person name="Dunwell J.M."/>
            <person name="Nellist C.F."/>
            <person name="Harrison R.J."/>
        </authorList>
    </citation>
    <scope>NUCLEOTIDE SEQUENCE [LARGE SCALE GENOMIC DNA]</scope>
    <source>
        <strain evidence="7 9">A4</strain>
        <strain evidence="6 10">BC-1</strain>
        <strain evidence="5 14">BC-23</strain>
        <strain evidence="4 11">NOV-5</strain>
        <strain evidence="3 12">NOV-71</strain>
        <strain evidence="1 8">NOV-9</strain>
        <strain evidence="2 13">SCRP245</strain>
    </source>
</reference>
<dbReference type="EMBL" id="QXGE01001923">
    <property type="protein sequence ID" value="KAE9286779.1"/>
    <property type="molecule type" value="Genomic_DNA"/>
</dbReference>
<dbReference type="Proteomes" id="UP000441208">
    <property type="component" value="Unassembled WGS sequence"/>
</dbReference>
<dbReference type="EMBL" id="QXGC01001541">
    <property type="protein sequence ID" value="KAE9200834.1"/>
    <property type="molecule type" value="Genomic_DNA"/>
</dbReference>
<dbReference type="Proteomes" id="UP000476176">
    <property type="component" value="Unassembled WGS sequence"/>
</dbReference>
<evidence type="ECO:0000313" key="12">
    <source>
        <dbReference type="Proteomes" id="UP000441208"/>
    </source>
</evidence>
<dbReference type="EMBL" id="QXGA01001926">
    <property type="protein sequence ID" value="KAE9107214.1"/>
    <property type="molecule type" value="Genomic_DNA"/>
</dbReference>
<evidence type="ECO:0000313" key="10">
    <source>
        <dbReference type="Proteomes" id="UP000440367"/>
    </source>
</evidence>
<evidence type="ECO:0000313" key="3">
    <source>
        <dbReference type="EMBL" id="KAE9095924.1"/>
    </source>
</evidence>
<evidence type="ECO:0000313" key="9">
    <source>
        <dbReference type="Proteomes" id="UP000437068"/>
    </source>
</evidence>
<evidence type="ECO:0000313" key="5">
    <source>
        <dbReference type="EMBL" id="KAE9200834.1"/>
    </source>
</evidence>
<dbReference type="Proteomes" id="UP000440732">
    <property type="component" value="Unassembled WGS sequence"/>
</dbReference>
<dbReference type="EMBL" id="QXGF01001214">
    <property type="protein sequence ID" value="KAE8931653.1"/>
    <property type="molecule type" value="Genomic_DNA"/>
</dbReference>
<name>A0A6A3EGM9_9STRA</name>
<evidence type="ECO:0000313" key="2">
    <source>
        <dbReference type="EMBL" id="KAE8995690.1"/>
    </source>
</evidence>
<evidence type="ECO:0000313" key="14">
    <source>
        <dbReference type="Proteomes" id="UP000476176"/>
    </source>
</evidence>
<gene>
    <name evidence="7" type="ORF">PF001_g21281</name>
    <name evidence="6" type="ORF">PF002_g18022</name>
    <name evidence="5" type="ORF">PF004_g18889</name>
    <name evidence="4" type="ORF">PF006_g21172</name>
    <name evidence="3" type="ORF">PF007_g17204</name>
    <name evidence="1" type="ORF">PF009_g18293</name>
    <name evidence="2" type="ORF">PF011_g16214</name>
</gene>
<dbReference type="EMBL" id="QXFW01001147">
    <property type="protein sequence ID" value="KAE8995690.1"/>
    <property type="molecule type" value="Genomic_DNA"/>
</dbReference>
<dbReference type="EMBL" id="QXFZ01001150">
    <property type="protein sequence ID" value="KAE9095924.1"/>
    <property type="molecule type" value="Genomic_DNA"/>
</dbReference>
<dbReference type="AlphaFoldDB" id="A0A6A3EGM9"/>
<evidence type="ECO:0000313" key="4">
    <source>
        <dbReference type="EMBL" id="KAE9107214.1"/>
    </source>
</evidence>
<dbReference type="Proteomes" id="UP000460718">
    <property type="component" value="Unassembled WGS sequence"/>
</dbReference>
<organism evidence="1 8">
    <name type="scientific">Phytophthora fragariae</name>
    <dbReference type="NCBI Taxonomy" id="53985"/>
    <lineage>
        <taxon>Eukaryota</taxon>
        <taxon>Sar</taxon>
        <taxon>Stramenopiles</taxon>
        <taxon>Oomycota</taxon>
        <taxon>Peronosporomycetes</taxon>
        <taxon>Peronosporales</taxon>
        <taxon>Peronosporaceae</taxon>
        <taxon>Phytophthora</taxon>
    </lineage>
</organism>
<evidence type="ECO:0000313" key="1">
    <source>
        <dbReference type="EMBL" id="KAE8931653.1"/>
    </source>
</evidence>
<dbReference type="EMBL" id="QXGD01001157">
    <property type="protein sequence ID" value="KAE9213211.1"/>
    <property type="molecule type" value="Genomic_DNA"/>
</dbReference>
<dbReference type="Proteomes" id="UP000437068">
    <property type="component" value="Unassembled WGS sequence"/>
</dbReference>
<evidence type="ECO:0000313" key="13">
    <source>
        <dbReference type="Proteomes" id="UP000460718"/>
    </source>
</evidence>
<proteinExistence type="predicted"/>
<comment type="caution">
    <text evidence="1">The sequence shown here is derived from an EMBL/GenBank/DDBJ whole genome shotgun (WGS) entry which is preliminary data.</text>
</comment>
<sequence>MRCPMCRSWVRHLIEAVGWPVGGPTLAVLCNVGQGQAEFFRPFVSHIVTARRCTLLATVARPAKLGFETSRQRPPTAACCTMRIHQLDVTGIKAGVLGRVYNRGQRRRP</sequence>
<dbReference type="Proteomes" id="UP000429523">
    <property type="component" value="Unassembled WGS sequence"/>
</dbReference>
<evidence type="ECO:0000313" key="11">
    <source>
        <dbReference type="Proteomes" id="UP000440732"/>
    </source>
</evidence>
<accession>A0A6A3EGM9</accession>
<protein>
    <submittedName>
        <fullName evidence="1">Uncharacterized protein</fullName>
    </submittedName>
</protein>
<dbReference type="Proteomes" id="UP000440367">
    <property type="component" value="Unassembled WGS sequence"/>
</dbReference>
<evidence type="ECO:0000313" key="7">
    <source>
        <dbReference type="EMBL" id="KAE9286779.1"/>
    </source>
</evidence>
<evidence type="ECO:0000313" key="8">
    <source>
        <dbReference type="Proteomes" id="UP000429523"/>
    </source>
</evidence>
<evidence type="ECO:0000313" key="6">
    <source>
        <dbReference type="EMBL" id="KAE9213211.1"/>
    </source>
</evidence>